<evidence type="ECO:0000313" key="6">
    <source>
        <dbReference type="EMBL" id="NML46149.1"/>
    </source>
</evidence>
<dbReference type="RefSeq" id="WP_169420430.1">
    <property type="nucleotide sequence ID" value="NZ_JABBFX010000002.1"/>
</dbReference>
<dbReference type="Gene3D" id="1.20.120.550">
    <property type="entry name" value="Membrane associated eicosanoid/glutathione metabolism-like domain"/>
    <property type="match status" value="1"/>
</dbReference>
<dbReference type="SUPFAM" id="SSF161084">
    <property type="entry name" value="MAPEG domain-like"/>
    <property type="match status" value="1"/>
</dbReference>
<dbReference type="AlphaFoldDB" id="A0A848H9G7"/>
<keyword evidence="7" id="KW-1185">Reference proteome</keyword>
<reference evidence="6 7" key="1">
    <citation type="submission" date="2020-04" db="EMBL/GenBank/DDBJ databases">
        <title>Ramlibacter sp. G-1-2-2 isolated from soil.</title>
        <authorList>
            <person name="Dahal R.H."/>
        </authorList>
    </citation>
    <scope>NUCLEOTIDE SEQUENCE [LARGE SCALE GENOMIC DNA]</scope>
    <source>
        <strain evidence="6 7">G-1-2-2</strain>
    </source>
</reference>
<keyword evidence="4 5" id="KW-0472">Membrane</keyword>
<keyword evidence="2 5" id="KW-0812">Transmembrane</keyword>
<dbReference type="PANTHER" id="PTHR35814">
    <property type="match status" value="1"/>
</dbReference>
<dbReference type="Proteomes" id="UP000541185">
    <property type="component" value="Unassembled WGS sequence"/>
</dbReference>
<dbReference type="EMBL" id="JABBFX010000002">
    <property type="protein sequence ID" value="NML46149.1"/>
    <property type="molecule type" value="Genomic_DNA"/>
</dbReference>
<name>A0A848H9G7_9BURK</name>
<gene>
    <name evidence="6" type="ORF">HHL11_20545</name>
</gene>
<dbReference type="InterPro" id="IPR001129">
    <property type="entry name" value="Membr-assoc_MAPEG"/>
</dbReference>
<proteinExistence type="predicted"/>
<accession>A0A848H9G7</accession>
<comment type="subcellular location">
    <subcellularLocation>
        <location evidence="1">Membrane</location>
    </subcellularLocation>
</comment>
<dbReference type="GO" id="GO:0016020">
    <property type="term" value="C:membrane"/>
    <property type="evidence" value="ECO:0007669"/>
    <property type="project" value="UniProtKB-SubCell"/>
</dbReference>
<comment type="caution">
    <text evidence="6">The sequence shown here is derived from an EMBL/GenBank/DDBJ whole genome shotgun (WGS) entry which is preliminary data.</text>
</comment>
<sequence length="129" mass="13913">MPIVFPYAGALALIFVALSVRTLLLRRRLGVAVGDRGHEVLLRAMRVHANFAEYVPLALLLLYFSEAAGARPLFVHGSGAALVIGRLCHAWGVSHVAENYRFRVVGVTLTLAVIISAALRLLAHASFLA</sequence>
<dbReference type="InterPro" id="IPR023352">
    <property type="entry name" value="MAPEG-like_dom_sf"/>
</dbReference>
<feature type="transmembrane region" description="Helical" evidence="5">
    <location>
        <begin position="70"/>
        <end position="88"/>
    </location>
</feature>
<evidence type="ECO:0000256" key="3">
    <source>
        <dbReference type="ARBA" id="ARBA00022989"/>
    </source>
</evidence>
<dbReference type="Pfam" id="PF01124">
    <property type="entry name" value="MAPEG"/>
    <property type="match status" value="1"/>
</dbReference>
<feature type="transmembrane region" description="Helical" evidence="5">
    <location>
        <begin position="100"/>
        <end position="123"/>
    </location>
</feature>
<protein>
    <submittedName>
        <fullName evidence="6">Glutathione metabolism protein</fullName>
    </submittedName>
</protein>
<evidence type="ECO:0000256" key="4">
    <source>
        <dbReference type="ARBA" id="ARBA00023136"/>
    </source>
</evidence>
<evidence type="ECO:0000313" key="7">
    <source>
        <dbReference type="Proteomes" id="UP000541185"/>
    </source>
</evidence>
<evidence type="ECO:0000256" key="5">
    <source>
        <dbReference type="SAM" id="Phobius"/>
    </source>
</evidence>
<evidence type="ECO:0000256" key="1">
    <source>
        <dbReference type="ARBA" id="ARBA00004370"/>
    </source>
</evidence>
<keyword evidence="3 5" id="KW-1133">Transmembrane helix</keyword>
<evidence type="ECO:0000256" key="2">
    <source>
        <dbReference type="ARBA" id="ARBA00022692"/>
    </source>
</evidence>
<feature type="transmembrane region" description="Helical" evidence="5">
    <location>
        <begin position="6"/>
        <end position="24"/>
    </location>
</feature>
<organism evidence="6 7">
    <name type="scientific">Ramlibacter agri</name>
    <dbReference type="NCBI Taxonomy" id="2728837"/>
    <lineage>
        <taxon>Bacteria</taxon>
        <taxon>Pseudomonadati</taxon>
        <taxon>Pseudomonadota</taxon>
        <taxon>Betaproteobacteria</taxon>
        <taxon>Burkholderiales</taxon>
        <taxon>Comamonadaceae</taxon>
        <taxon>Ramlibacter</taxon>
    </lineage>
</organism>
<feature type="transmembrane region" description="Helical" evidence="5">
    <location>
        <begin position="45"/>
        <end position="64"/>
    </location>
</feature>
<dbReference type="PANTHER" id="PTHR35814:SF1">
    <property type="entry name" value="GLUTATHIONE S-TRANSFERASE-RELATED"/>
    <property type="match status" value="1"/>
</dbReference>